<sequence>MKEVHEGGYRDAPKVVTEVHQDKNSPDNIPIPVQIERERARENPEQVEGADTATVTPETWKRRLKRVHAQWPTFTSDSDAAAEKAWFDLSAEERQAACDLAGAYIEQCKAEGRKKFCSFAVYLSEKRWLKVNAKAGLATAGEVARPFGKAWGAARFADLMREPYGVFPKPTGFIAAILERGGPDAERERAQRVARYGWPRVNTMQERAVRSRASITVDGALAPLADMFEPVKVGGEVWQAWRLLHEEHNWPWFGAERDLPEWVYMPARPMDEPGDELAAVRAALASFEAAYRETFSGQEAAE</sequence>
<gene>
    <name evidence="2" type="ORF">A3843_05400</name>
</gene>
<evidence type="ECO:0000313" key="3">
    <source>
        <dbReference type="Proteomes" id="UP000185783"/>
    </source>
</evidence>
<dbReference type="AlphaFoldDB" id="A0A1U7JK43"/>
<accession>A0A1U7JK43</accession>
<feature type="compositionally biased region" description="Basic and acidic residues" evidence="1">
    <location>
        <begin position="1"/>
        <end position="25"/>
    </location>
</feature>
<feature type="region of interest" description="Disordered" evidence="1">
    <location>
        <begin position="1"/>
        <end position="33"/>
    </location>
</feature>
<protein>
    <submittedName>
        <fullName evidence="2">Uncharacterized protein</fullName>
    </submittedName>
</protein>
<proteinExistence type="predicted"/>
<name>A0A1U7JK43_9HYPH</name>
<evidence type="ECO:0000256" key="1">
    <source>
        <dbReference type="SAM" id="MobiDB-lite"/>
    </source>
</evidence>
<organism evidence="2 3">
    <name type="scientific">Pseudovibrio exalbescens</name>
    <dbReference type="NCBI Taxonomy" id="197461"/>
    <lineage>
        <taxon>Bacteria</taxon>
        <taxon>Pseudomonadati</taxon>
        <taxon>Pseudomonadota</taxon>
        <taxon>Alphaproteobacteria</taxon>
        <taxon>Hyphomicrobiales</taxon>
        <taxon>Stappiaceae</taxon>
        <taxon>Pseudovibrio</taxon>
    </lineage>
</organism>
<evidence type="ECO:0000313" key="2">
    <source>
        <dbReference type="EMBL" id="OKL45021.1"/>
    </source>
</evidence>
<reference evidence="2 3" key="1">
    <citation type="submission" date="2016-03" db="EMBL/GenBank/DDBJ databases">
        <title>Genome sequence of Nesiotobacter sp. nov., a moderately halophilic alphaproteobacterium isolated from the Yellow Sea, China.</title>
        <authorList>
            <person name="Zhang G."/>
            <person name="Zhang R."/>
        </authorList>
    </citation>
    <scope>NUCLEOTIDE SEQUENCE [LARGE SCALE GENOMIC DNA]</scope>
    <source>
        <strain evidence="2 3">WB1-6</strain>
    </source>
</reference>
<dbReference type="EMBL" id="LVVZ01000008">
    <property type="protein sequence ID" value="OKL45021.1"/>
    <property type="molecule type" value="Genomic_DNA"/>
</dbReference>
<keyword evidence="3" id="KW-1185">Reference proteome</keyword>
<comment type="caution">
    <text evidence="2">The sequence shown here is derived from an EMBL/GenBank/DDBJ whole genome shotgun (WGS) entry which is preliminary data.</text>
</comment>
<dbReference type="Proteomes" id="UP000185783">
    <property type="component" value="Unassembled WGS sequence"/>
</dbReference>
<dbReference type="STRING" id="197461.A3843_05400"/>